<reference evidence="3" key="2">
    <citation type="submission" date="2025-08" db="UniProtKB">
        <authorList>
            <consortium name="Ensembl"/>
        </authorList>
    </citation>
    <scope>IDENTIFICATION</scope>
</reference>
<dbReference type="KEGG" id="smau:118320020"/>
<dbReference type="AlphaFoldDB" id="A0A8D3E2W4"/>
<dbReference type="OMA" id="PGECRYS"/>
<evidence type="ECO:0000313" key="3">
    <source>
        <dbReference type="Ensembl" id="ENSSMAP00000066123.1"/>
    </source>
</evidence>
<dbReference type="GeneTree" id="ENSGT00390000018035"/>
<accession>A0A8D3E2W4</accession>
<feature type="region of interest" description="Disordered" evidence="1">
    <location>
        <begin position="1"/>
        <end position="20"/>
    </location>
</feature>
<feature type="region of interest" description="Disordered" evidence="1">
    <location>
        <begin position="386"/>
        <end position="409"/>
    </location>
</feature>
<dbReference type="OrthoDB" id="8913316at2759"/>
<dbReference type="InterPro" id="IPR053358">
    <property type="entry name" value="Diff-assoc_signaling"/>
</dbReference>
<dbReference type="RefSeq" id="XP_035506694.1">
    <property type="nucleotide sequence ID" value="XM_035650801.2"/>
</dbReference>
<gene>
    <name evidence="3" type="primary">LOC118320020</name>
</gene>
<evidence type="ECO:0000256" key="2">
    <source>
        <dbReference type="SAM" id="Phobius"/>
    </source>
</evidence>
<protein>
    <submittedName>
        <fullName evidence="3">Uncharacterized protein</fullName>
    </submittedName>
</protein>
<feature type="transmembrane region" description="Helical" evidence="2">
    <location>
        <begin position="44"/>
        <end position="69"/>
    </location>
</feature>
<organism evidence="3 4">
    <name type="scientific">Scophthalmus maximus</name>
    <name type="common">Turbot</name>
    <name type="synonym">Psetta maxima</name>
    <dbReference type="NCBI Taxonomy" id="52904"/>
    <lineage>
        <taxon>Eukaryota</taxon>
        <taxon>Metazoa</taxon>
        <taxon>Chordata</taxon>
        <taxon>Craniata</taxon>
        <taxon>Vertebrata</taxon>
        <taxon>Euteleostomi</taxon>
        <taxon>Actinopterygii</taxon>
        <taxon>Neopterygii</taxon>
        <taxon>Teleostei</taxon>
        <taxon>Neoteleostei</taxon>
        <taxon>Acanthomorphata</taxon>
        <taxon>Carangaria</taxon>
        <taxon>Pleuronectiformes</taxon>
        <taxon>Pleuronectoidei</taxon>
        <taxon>Scophthalmidae</taxon>
        <taxon>Scophthalmus</taxon>
    </lineage>
</organism>
<evidence type="ECO:0000313" key="4">
    <source>
        <dbReference type="Proteomes" id="UP000694558"/>
    </source>
</evidence>
<keyword evidence="2" id="KW-1133">Transmembrane helix</keyword>
<proteinExistence type="predicted"/>
<dbReference type="RefSeq" id="XP_035506695.1">
    <property type="nucleotide sequence ID" value="XM_035650802.2"/>
</dbReference>
<keyword evidence="2" id="KW-0472">Membrane</keyword>
<evidence type="ECO:0000256" key="1">
    <source>
        <dbReference type="SAM" id="MobiDB-lite"/>
    </source>
</evidence>
<reference evidence="3" key="1">
    <citation type="submission" date="2023-05" db="EMBL/GenBank/DDBJ databases">
        <title>High-quality long-read genome of Scophthalmus maximus.</title>
        <authorList>
            <person name="Lien S."/>
            <person name="Martinez P."/>
        </authorList>
    </citation>
    <scope>NUCLEOTIDE SEQUENCE [LARGE SCALE GENOMIC DNA]</scope>
</reference>
<dbReference type="PANTHER" id="PTHR34261:SF1">
    <property type="entry name" value="TUBULIN POLYMERIZATION-PROMOTING PROTEIN"/>
    <property type="match status" value="1"/>
</dbReference>
<dbReference type="PANTHER" id="PTHR34261">
    <property type="entry name" value="APC REGULATOR OF WNT-SIGNALING PATHWAY-RELATED"/>
    <property type="match status" value="1"/>
</dbReference>
<dbReference type="Ensembl" id="ENSSMAT00000044805.1">
    <property type="protein sequence ID" value="ENSSMAP00000066123.1"/>
    <property type="gene ID" value="ENSSMAG00000007161.2"/>
</dbReference>
<keyword evidence="2" id="KW-0812">Transmembrane</keyword>
<name>A0A8D3E2W4_SCOMX</name>
<dbReference type="Proteomes" id="UP000694558">
    <property type="component" value="Chromosome 13"/>
</dbReference>
<dbReference type="GeneID" id="118320020"/>
<sequence>MVQSKNQRQTLSLNSGSLQHMTDSRTCNRLGIEMADRRRRPSPLFTFILCFSLWFTPGQTVDSFFGMFLQQCIEECPAKYFTSTYGVPCTDSCDKRGSDYYWCHSSSGWDYCSPGVNIDYFGSTCRNDHPCGNYGEKSKMCYLDRGGWSRCSQVEPKAMIQNTINLQECKTHCKYYDSGDYFWCNTYDNWDYCSPLPDITYRDVKCRAGHKCGTYGEAYSWCYTSFNDDWDYCGVIHPGECAYSQSFRRKRQPDFPNVICTTEGDNNNRRVTTFTEEGQSSIMANINNRMRNEALNLINQWDNQRLSEQARSNLISSDHLRIDNQGLINRNNQRCYNLQIQINKARGSSESTTVSQVICPLDTPADYIRTAFRRSLERQARVIVEVNDGPSTSPNNNNNNRKCCKRRKI</sequence>